<keyword evidence="2" id="KW-0413">Isomerase</keyword>
<dbReference type="Pfam" id="PF01261">
    <property type="entry name" value="AP_endonuc_2"/>
    <property type="match status" value="1"/>
</dbReference>
<sequence length="259" mass="27741">MRFALNQKTAKPLAFGPFLDMAARLGCLGVEPRTDLGRPLFDGIDPEAAGDMARARGLVLCGLSEVYGFNVWDSTREAQVVELVAQAQASGARHISLIPSVDSRPTIALVEAMRHIAPLVARTGVEPLIEPIGFATSSLARKRPLVAAMDKVGGFRLVHDTFQHRISGEQELFPDHTALVHISGVVGPQGPLDATQDAHRVLLDAQDCTGALAQISDFEARGYAGAYSVECTTAAVWQSPTLEQDLADSFAYLRAHCAP</sequence>
<dbReference type="RefSeq" id="WP_085837974.1">
    <property type="nucleotide sequence ID" value="NZ_FWFS01000013.1"/>
</dbReference>
<organism evidence="2 3">
    <name type="scientific">Aquimixticola soesokkakensis</name>
    <dbReference type="NCBI Taxonomy" id="1519096"/>
    <lineage>
        <taxon>Bacteria</taxon>
        <taxon>Pseudomonadati</taxon>
        <taxon>Pseudomonadota</taxon>
        <taxon>Alphaproteobacteria</taxon>
        <taxon>Rhodobacterales</taxon>
        <taxon>Paracoccaceae</taxon>
        <taxon>Aquimixticola</taxon>
    </lineage>
</organism>
<reference evidence="2 3" key="1">
    <citation type="submission" date="2017-03" db="EMBL/GenBank/DDBJ databases">
        <authorList>
            <person name="Afonso C.L."/>
            <person name="Miller P.J."/>
            <person name="Scott M.A."/>
            <person name="Spackman E."/>
            <person name="Goraichik I."/>
            <person name="Dimitrov K.M."/>
            <person name="Suarez D.L."/>
            <person name="Swayne D.E."/>
        </authorList>
    </citation>
    <scope>NUCLEOTIDE SEQUENCE [LARGE SCALE GENOMIC DNA]</scope>
    <source>
        <strain evidence="2 3">CECT 8620</strain>
    </source>
</reference>
<dbReference type="Proteomes" id="UP000193862">
    <property type="component" value="Unassembled WGS sequence"/>
</dbReference>
<dbReference type="InterPro" id="IPR013022">
    <property type="entry name" value="Xyl_isomerase-like_TIM-brl"/>
</dbReference>
<dbReference type="OrthoDB" id="2274384at2"/>
<dbReference type="InterPro" id="IPR036237">
    <property type="entry name" value="Xyl_isomerase-like_sf"/>
</dbReference>
<dbReference type="SUPFAM" id="SSF51658">
    <property type="entry name" value="Xylose isomerase-like"/>
    <property type="match status" value="1"/>
</dbReference>
<protein>
    <submittedName>
        <fullName evidence="2">Xylose isomerase-like TIM barrel</fullName>
    </submittedName>
</protein>
<gene>
    <name evidence="2" type="ORF">AQS8620_03181</name>
</gene>
<dbReference type="Gene3D" id="3.20.20.150">
    <property type="entry name" value="Divalent-metal-dependent TIM barrel enzymes"/>
    <property type="match status" value="1"/>
</dbReference>
<dbReference type="AlphaFoldDB" id="A0A1Y5TNG2"/>
<accession>A0A1Y5TNG2</accession>
<proteinExistence type="predicted"/>
<feature type="domain" description="Xylose isomerase-like TIM barrel" evidence="1">
    <location>
        <begin position="20"/>
        <end position="255"/>
    </location>
</feature>
<evidence type="ECO:0000313" key="3">
    <source>
        <dbReference type="Proteomes" id="UP000193862"/>
    </source>
</evidence>
<evidence type="ECO:0000313" key="2">
    <source>
        <dbReference type="EMBL" id="SLN67764.1"/>
    </source>
</evidence>
<name>A0A1Y5TNG2_9RHOB</name>
<dbReference type="GO" id="GO:0016853">
    <property type="term" value="F:isomerase activity"/>
    <property type="evidence" value="ECO:0007669"/>
    <property type="project" value="UniProtKB-KW"/>
</dbReference>
<evidence type="ECO:0000259" key="1">
    <source>
        <dbReference type="Pfam" id="PF01261"/>
    </source>
</evidence>
<dbReference type="EMBL" id="FWFS01000013">
    <property type="protein sequence ID" value="SLN67764.1"/>
    <property type="molecule type" value="Genomic_DNA"/>
</dbReference>
<keyword evidence="3" id="KW-1185">Reference proteome</keyword>